<dbReference type="GO" id="GO:0003677">
    <property type="term" value="F:DNA binding"/>
    <property type="evidence" value="ECO:0007669"/>
    <property type="project" value="UniProtKB-KW"/>
</dbReference>
<dbReference type="InterPro" id="IPR027417">
    <property type="entry name" value="P-loop_NTPase"/>
</dbReference>
<dbReference type="OrthoDB" id="9763310at2"/>
<evidence type="ECO:0000256" key="3">
    <source>
        <dbReference type="ARBA" id="ARBA00022840"/>
    </source>
</evidence>
<dbReference type="GO" id="GO:0043138">
    <property type="term" value="F:3'-5' DNA helicase activity"/>
    <property type="evidence" value="ECO:0007669"/>
    <property type="project" value="UniProtKB-EC"/>
</dbReference>
<evidence type="ECO:0000256" key="1">
    <source>
        <dbReference type="ARBA" id="ARBA00005446"/>
    </source>
</evidence>
<dbReference type="EMBL" id="JHEG04000001">
    <property type="protein sequence ID" value="KAF3890428.1"/>
    <property type="molecule type" value="Genomic_DNA"/>
</dbReference>
<dbReference type="NCBIfam" id="NF041063">
    <property type="entry name" value="DpdF"/>
    <property type="match status" value="1"/>
</dbReference>
<dbReference type="Pfam" id="PF00270">
    <property type="entry name" value="DEAD"/>
    <property type="match status" value="1"/>
</dbReference>
<dbReference type="InterPro" id="IPR011545">
    <property type="entry name" value="DEAD/DEAH_box_helicase_dom"/>
</dbReference>
<evidence type="ECO:0000256" key="5">
    <source>
        <dbReference type="ARBA" id="ARBA00023235"/>
    </source>
</evidence>
<dbReference type="PANTHER" id="PTHR13710">
    <property type="entry name" value="DNA HELICASE RECQ FAMILY MEMBER"/>
    <property type="match status" value="1"/>
</dbReference>
<protein>
    <recommendedName>
        <fullName evidence="7">DNA 3'-5' helicase</fullName>
        <ecNumber evidence="7">5.6.2.4</ecNumber>
    </recommendedName>
</protein>
<dbReference type="SUPFAM" id="SSF52540">
    <property type="entry name" value="P-loop containing nucleoside triphosphate hydrolases"/>
    <property type="match status" value="2"/>
</dbReference>
<comment type="similarity">
    <text evidence="1">Belongs to the helicase family. RecQ subfamily.</text>
</comment>
<reference evidence="10" key="2">
    <citation type="submission" date="2019-11" db="EMBL/GenBank/DDBJ databases">
        <title>Improved Assembly of Tolypothrix boutellei genome.</title>
        <authorList>
            <person name="Sarangi A.N."/>
            <person name="Mukherjee M."/>
            <person name="Ghosh S."/>
            <person name="Singh D."/>
            <person name="Das A."/>
            <person name="Kant S."/>
            <person name="Prusty A."/>
            <person name="Tripathy S."/>
        </authorList>
    </citation>
    <scope>NUCLEOTIDE SEQUENCE</scope>
    <source>
        <strain evidence="10">VB521301</strain>
    </source>
</reference>
<keyword evidence="10" id="KW-0347">Helicase</keyword>
<dbReference type="SMART" id="SM00487">
    <property type="entry name" value="DEXDc"/>
    <property type="match status" value="1"/>
</dbReference>
<dbReference type="PROSITE" id="PS51194">
    <property type="entry name" value="HELICASE_CTER"/>
    <property type="match status" value="1"/>
</dbReference>
<evidence type="ECO:0000256" key="6">
    <source>
        <dbReference type="ARBA" id="ARBA00034617"/>
    </source>
</evidence>
<dbReference type="GO" id="GO:0009378">
    <property type="term" value="F:four-way junction helicase activity"/>
    <property type="evidence" value="ECO:0007669"/>
    <property type="project" value="TreeGrafter"/>
</dbReference>
<evidence type="ECO:0000256" key="7">
    <source>
        <dbReference type="ARBA" id="ARBA00034808"/>
    </source>
</evidence>
<gene>
    <name evidence="10" type="ORF">DA73_0400036995</name>
</gene>
<organism evidence="10 11">
    <name type="scientific">Tolypothrix bouteillei VB521301</name>
    <dbReference type="NCBI Taxonomy" id="1479485"/>
    <lineage>
        <taxon>Bacteria</taxon>
        <taxon>Bacillati</taxon>
        <taxon>Cyanobacteriota</taxon>
        <taxon>Cyanophyceae</taxon>
        <taxon>Nostocales</taxon>
        <taxon>Tolypothrichaceae</taxon>
        <taxon>Tolypothrix</taxon>
    </lineage>
</organism>
<dbReference type="InterPro" id="IPR001650">
    <property type="entry name" value="Helicase_C-like"/>
</dbReference>
<comment type="caution">
    <text evidence="10">The sequence shown here is derived from an EMBL/GenBank/DDBJ whole genome shotgun (WGS) entry which is preliminary data.</text>
</comment>
<keyword evidence="11" id="KW-1185">Reference proteome</keyword>
<dbReference type="InterPro" id="IPR014001">
    <property type="entry name" value="Helicase_ATP-bd"/>
</dbReference>
<keyword evidence="5" id="KW-0413">Isomerase</keyword>
<dbReference type="GO" id="GO:0005737">
    <property type="term" value="C:cytoplasm"/>
    <property type="evidence" value="ECO:0007669"/>
    <property type="project" value="TreeGrafter"/>
</dbReference>
<evidence type="ECO:0000256" key="4">
    <source>
        <dbReference type="ARBA" id="ARBA00023125"/>
    </source>
</evidence>
<dbReference type="GO" id="GO:0000724">
    <property type="term" value="P:double-strand break repair via homologous recombination"/>
    <property type="evidence" value="ECO:0007669"/>
    <property type="project" value="TreeGrafter"/>
</dbReference>
<evidence type="ECO:0000313" key="10">
    <source>
        <dbReference type="EMBL" id="KAF3890428.1"/>
    </source>
</evidence>
<evidence type="ECO:0000259" key="8">
    <source>
        <dbReference type="PROSITE" id="PS51192"/>
    </source>
</evidence>
<sequence length="843" mass="97129">MTDSFPELGEILQTGNIPTDTSRFLEPCQRRLLDALRDSPKPADIASLVRHVLRREDERLRVTSQTLLKVPRRNYFPNRNLWQQAGITVLGEEKDYYWISANSWQPEWLDFSTEYPPDAPLCEEAIRRNYEPVRGDPFLDLVQLDAYRSLGQREAIHAILTAPPKSTLVVNLPTGAGKSLCAQLPALLESQTAGVSVVVVPTTALAIDQERALRPLIRHDTAYYSDKSLEAQRKRQEIRQRIRLGTQRIIFTSPESLIESLASSLYEAANLGFLRYLIVDEAHMIEQWGDDFRPAFQEIPGLRRDLLRLTPFTTLLLTATLTASCVDTLGSLFRDPGEFQVISAVQLRPEPAYWFAYCQTEEIRTQRLIEAVFHLPRPLIIYTTKVADVKAWARELSRAGFKRYAVMTGESTPEERLQLIQDWRERKVDIVVATSAFGLGVDQSDVRGVIHACIPENIDRFYQEVGRGGRDGKASISLTLHTRDDVEVAKALNEKSTISIERGMERWQSMFYRKTKVPEKGFRVPINIPPSLREKDIDMNSPQNTAWNIHTLTLMSRAGLIEMDSEEPPNFKNFESDTAYHEAVEKHRNCRIIRILDECHLNRDIWEEKIEPLRQERQRWSYKNLQLMREALRAKRCLSEIFAEAYTITKSPTSSVKNSVVVSRACGGCPVCRKEGVTPFSGIMPSSRPVWHEPKLFLSAEVERLFAGEHLMLIFYDSLEQLNKMRRGSKLFQWFIEQGIKNIVISQEHQHFIKDINRISKTLVFLFESYEPIRMARIPTLIFHPPGEPLNYRYLSNNHTSRVQRIILLPMNAPDPNREDRLLINIFSEKQFKFETFCTEISI</sequence>
<evidence type="ECO:0000256" key="2">
    <source>
        <dbReference type="ARBA" id="ARBA00022741"/>
    </source>
</evidence>
<evidence type="ECO:0000259" key="9">
    <source>
        <dbReference type="PROSITE" id="PS51194"/>
    </source>
</evidence>
<reference evidence="10" key="1">
    <citation type="journal article" date="2015" name="Genome Announc.">
        <title>Draft Genome Sequence of Tolypothrix boutellei Strain VB521301.</title>
        <authorList>
            <person name="Chandrababunaidu M.M."/>
            <person name="Singh D."/>
            <person name="Sen D."/>
            <person name="Bhan S."/>
            <person name="Das S."/>
            <person name="Gupta A."/>
            <person name="Adhikary S.P."/>
            <person name="Tripathy S."/>
        </authorList>
    </citation>
    <scope>NUCLEOTIDE SEQUENCE</scope>
    <source>
        <strain evidence="10">VB521301</strain>
    </source>
</reference>
<keyword evidence="10" id="KW-0378">Hydrolase</keyword>
<dbReference type="AlphaFoldDB" id="A0A8S9TE48"/>
<dbReference type="EC" id="5.6.2.4" evidence="7"/>
<proteinExistence type="inferred from homology"/>
<keyword evidence="3" id="KW-0067">ATP-binding</keyword>
<dbReference type="PANTHER" id="PTHR13710:SF105">
    <property type="entry name" value="ATP-DEPENDENT DNA HELICASE Q1"/>
    <property type="match status" value="1"/>
</dbReference>
<feature type="domain" description="Helicase C-terminal" evidence="9">
    <location>
        <begin position="367"/>
        <end position="512"/>
    </location>
</feature>
<dbReference type="GO" id="GO:0005524">
    <property type="term" value="F:ATP binding"/>
    <property type="evidence" value="ECO:0007669"/>
    <property type="project" value="UniProtKB-KW"/>
</dbReference>
<dbReference type="PROSITE" id="PS51192">
    <property type="entry name" value="HELICASE_ATP_BIND_1"/>
    <property type="match status" value="1"/>
</dbReference>
<dbReference type="RefSeq" id="WP_050045516.1">
    <property type="nucleotide sequence ID" value="NZ_JHEG04000001.1"/>
</dbReference>
<dbReference type="Gene3D" id="3.40.50.300">
    <property type="entry name" value="P-loop containing nucleotide triphosphate hydrolases"/>
    <property type="match status" value="2"/>
</dbReference>
<evidence type="ECO:0000313" key="11">
    <source>
        <dbReference type="Proteomes" id="UP000029738"/>
    </source>
</evidence>
<keyword evidence="2" id="KW-0547">Nucleotide-binding</keyword>
<dbReference type="Pfam" id="PF00271">
    <property type="entry name" value="Helicase_C"/>
    <property type="match status" value="1"/>
</dbReference>
<comment type="catalytic activity">
    <reaction evidence="6">
        <text>Couples ATP hydrolysis with the unwinding of duplex DNA by translocating in the 3'-5' direction.</text>
        <dbReference type="EC" id="5.6.2.4"/>
    </reaction>
</comment>
<accession>A0A8S9TE48</accession>
<dbReference type="Proteomes" id="UP000029738">
    <property type="component" value="Unassembled WGS sequence"/>
</dbReference>
<keyword evidence="4" id="KW-0238">DNA-binding</keyword>
<feature type="domain" description="Helicase ATP-binding" evidence="8">
    <location>
        <begin position="159"/>
        <end position="339"/>
    </location>
</feature>
<dbReference type="SMART" id="SM00490">
    <property type="entry name" value="HELICc"/>
    <property type="match status" value="1"/>
</dbReference>
<dbReference type="GO" id="GO:0005694">
    <property type="term" value="C:chromosome"/>
    <property type="evidence" value="ECO:0007669"/>
    <property type="project" value="TreeGrafter"/>
</dbReference>
<name>A0A8S9TE48_9CYAN</name>